<feature type="region of interest" description="Disordered" evidence="1">
    <location>
        <begin position="1"/>
        <end position="115"/>
    </location>
</feature>
<name>A0A368S4G7_SETIT</name>
<evidence type="ECO:0000313" key="2">
    <source>
        <dbReference type="EMBL" id="RCV37261.1"/>
    </source>
</evidence>
<evidence type="ECO:0000256" key="1">
    <source>
        <dbReference type="SAM" id="MobiDB-lite"/>
    </source>
</evidence>
<protein>
    <submittedName>
        <fullName evidence="2">Uncharacterized protein</fullName>
    </submittedName>
</protein>
<reference evidence="2" key="1">
    <citation type="journal article" date="2012" name="Nat. Biotechnol.">
        <title>Reference genome sequence of the model plant Setaria.</title>
        <authorList>
            <person name="Bennetzen J.L."/>
            <person name="Schmutz J."/>
            <person name="Wang H."/>
            <person name="Percifield R."/>
            <person name="Hawkins J."/>
            <person name="Pontaroli A.C."/>
            <person name="Estep M."/>
            <person name="Feng L."/>
            <person name="Vaughn J.N."/>
            <person name="Grimwood J."/>
            <person name="Jenkins J."/>
            <person name="Barry K."/>
            <person name="Lindquist E."/>
            <person name="Hellsten U."/>
            <person name="Deshpande S."/>
            <person name="Wang X."/>
            <person name="Wu X."/>
            <person name="Mitros T."/>
            <person name="Triplett J."/>
            <person name="Yang X."/>
            <person name="Ye C.Y."/>
            <person name="Mauro-Herrera M."/>
            <person name="Wang L."/>
            <person name="Li P."/>
            <person name="Sharma M."/>
            <person name="Sharma R."/>
            <person name="Ronald P.C."/>
            <person name="Panaud O."/>
            <person name="Kellogg E.A."/>
            <person name="Brutnell T.P."/>
            <person name="Doust A.N."/>
            <person name="Tuskan G.A."/>
            <person name="Rokhsar D."/>
            <person name="Devos K.M."/>
        </authorList>
    </citation>
    <scope>NUCLEOTIDE SEQUENCE [LARGE SCALE GENOMIC DNA]</scope>
    <source>
        <strain evidence="2">Yugu1</strain>
    </source>
</reference>
<reference evidence="2" key="2">
    <citation type="submission" date="2015-07" db="EMBL/GenBank/DDBJ databases">
        <authorList>
            <person name="Noorani M."/>
        </authorList>
    </citation>
    <scope>NUCLEOTIDE SEQUENCE</scope>
    <source>
        <strain evidence="2">Yugu1</strain>
    </source>
</reference>
<proteinExistence type="predicted"/>
<dbReference type="AlphaFoldDB" id="A0A368S4G7"/>
<gene>
    <name evidence="2" type="ORF">SETIT_8G049000v2</name>
</gene>
<sequence length="178" mass="19228">MQGGRQEQAERQREAGEGNKARVRRAERWRAPPPRRPRPPPAPPPPASSSSTPTATRSPTLTVLSPTPASSSPTLAAPLPHSGVLTPGSAQRPQIQWPSPRPRQDPSKPLTLPYPGWRHLPRSGIVSSPSATTGRLVVVDLSGLRLLCVMLDGIVNRSSRSLRLLTAPCCNKYLLVLQ</sequence>
<organism evidence="2">
    <name type="scientific">Setaria italica</name>
    <name type="common">Foxtail millet</name>
    <name type="synonym">Panicum italicum</name>
    <dbReference type="NCBI Taxonomy" id="4555"/>
    <lineage>
        <taxon>Eukaryota</taxon>
        <taxon>Viridiplantae</taxon>
        <taxon>Streptophyta</taxon>
        <taxon>Embryophyta</taxon>
        <taxon>Tracheophyta</taxon>
        <taxon>Spermatophyta</taxon>
        <taxon>Magnoliopsida</taxon>
        <taxon>Liliopsida</taxon>
        <taxon>Poales</taxon>
        <taxon>Poaceae</taxon>
        <taxon>PACMAD clade</taxon>
        <taxon>Panicoideae</taxon>
        <taxon>Panicodae</taxon>
        <taxon>Paniceae</taxon>
        <taxon>Cenchrinae</taxon>
        <taxon>Setaria</taxon>
    </lineage>
</organism>
<dbReference type="EMBL" id="CM003535">
    <property type="protein sequence ID" value="RCV37261.1"/>
    <property type="molecule type" value="Genomic_DNA"/>
</dbReference>
<feature type="compositionally biased region" description="Low complexity" evidence="1">
    <location>
        <begin position="48"/>
        <end position="82"/>
    </location>
</feature>
<feature type="compositionally biased region" description="Polar residues" evidence="1">
    <location>
        <begin position="88"/>
        <end position="97"/>
    </location>
</feature>
<feature type="compositionally biased region" description="Basic and acidic residues" evidence="1">
    <location>
        <begin position="7"/>
        <end position="30"/>
    </location>
</feature>
<accession>A0A368S4G7</accession>